<evidence type="ECO:0000256" key="12">
    <source>
        <dbReference type="ARBA" id="ARBA00059330"/>
    </source>
</evidence>
<dbReference type="InterPro" id="IPR037104">
    <property type="entry name" value="Annexin_sf"/>
</dbReference>
<dbReference type="GO" id="GO:0005509">
    <property type="term" value="F:calcium ion binding"/>
    <property type="evidence" value="ECO:0007669"/>
    <property type="project" value="InterPro"/>
</dbReference>
<name>A0A210PV56_MIZYE</name>
<evidence type="ECO:0000256" key="10">
    <source>
        <dbReference type="ARBA" id="ARBA00023302"/>
    </source>
</evidence>
<accession>A0A210PV56</accession>
<evidence type="ECO:0000256" key="2">
    <source>
        <dbReference type="ARBA" id="ARBA00004550"/>
    </source>
</evidence>
<comment type="similarity">
    <text evidence="3 14">Belongs to the annexin family.</text>
</comment>
<dbReference type="GO" id="GO:0012506">
    <property type="term" value="C:vesicle membrane"/>
    <property type="evidence" value="ECO:0007669"/>
    <property type="project" value="TreeGrafter"/>
</dbReference>
<dbReference type="PROSITE" id="PS51897">
    <property type="entry name" value="ANNEXIN_2"/>
    <property type="match status" value="4"/>
</dbReference>
<dbReference type="GO" id="GO:0005544">
    <property type="term" value="F:calcium-dependent phospholipid binding"/>
    <property type="evidence" value="ECO:0007669"/>
    <property type="project" value="UniProtKB-KW"/>
</dbReference>
<comment type="domain">
    <text evidence="14">A pair of annexin repeats may form one binding site for calcium and phospholipid.</text>
</comment>
<dbReference type="PANTHER" id="PTHR10502">
    <property type="entry name" value="ANNEXIN"/>
    <property type="match status" value="1"/>
</dbReference>
<dbReference type="OrthoDB" id="37886at2759"/>
<dbReference type="InterPro" id="IPR018502">
    <property type="entry name" value="Annexin_repeat"/>
</dbReference>
<keyword evidence="17" id="KW-1185">Reference proteome</keyword>
<dbReference type="GO" id="GO:0001786">
    <property type="term" value="F:phosphatidylserine binding"/>
    <property type="evidence" value="ECO:0007669"/>
    <property type="project" value="TreeGrafter"/>
</dbReference>
<evidence type="ECO:0000256" key="8">
    <source>
        <dbReference type="ARBA" id="ARBA00022837"/>
    </source>
</evidence>
<dbReference type="GO" id="GO:0005886">
    <property type="term" value="C:plasma membrane"/>
    <property type="evidence" value="ECO:0007669"/>
    <property type="project" value="TreeGrafter"/>
</dbReference>
<dbReference type="InterPro" id="IPR018252">
    <property type="entry name" value="Annexin_repeat_CS"/>
</dbReference>
<evidence type="ECO:0000313" key="16">
    <source>
        <dbReference type="EMBL" id="OWF40346.1"/>
    </source>
</evidence>
<comment type="subunit">
    <text evidence="4">Homodimer.</text>
</comment>
<keyword evidence="7 14" id="KW-0677">Repeat</keyword>
<evidence type="ECO:0000256" key="7">
    <source>
        <dbReference type="ARBA" id="ARBA00022737"/>
    </source>
</evidence>
<sequence>MAYYGNPYQSNYYGGGFTYANPAYQVNSGFPPPQQMMMNPFAGMPCQMQMMPPTIQTNITINTTWSTDNCFLDLAEEAGLADEDDEEDEEEYEEDEEEEEEVKKSRRKIRKKAKKKAKIAEKIAGLSDEQRADLKSRYVARLKDHLDKYNSLEPTTGTVKTYTKYQEDDPVVVFMQEFDGTSAGGERWDSEYDCIYLDAAMDGLGTNEDAIIHVITARTNSQRQELKKKFKTAYGTDLVERLKSELSGNLKECVMALFVSPEEYDAWCVRNAIYGLGTDDSVLCEIMFSRTNPQIKAMVEAYKDVAFPDLKAPENALEEDIEGDTSGDYKRLLISASQGNRDIIDLGSLEEAVEEVKNELDMPTGMFAVNHDKLVNVGRAERDAKKLFEAGQDSWGTDEETFNRIFSIRDPYQLRRTYSEYVKLSQCDIENAVDDETSGDFKMALYTLVMCIKFPPRYFAKRLIMTMKGLGTADSDLIRIIVSRSEIDMEQIKAAFLEETKQTLWNWINDDCSGDYKKLLQGIVGRD</sequence>
<keyword evidence="6" id="KW-0479">Metal-binding</keyword>
<comment type="caution">
    <text evidence="16">The sequence shown here is derived from an EMBL/GenBank/DDBJ whole genome shotgun (WGS) entry which is preliminary data.</text>
</comment>
<reference evidence="16 17" key="1">
    <citation type="journal article" date="2017" name="Nat. Ecol. Evol.">
        <title>Scallop genome provides insights into evolution of bilaterian karyotype and development.</title>
        <authorList>
            <person name="Wang S."/>
            <person name="Zhang J."/>
            <person name="Jiao W."/>
            <person name="Li J."/>
            <person name="Xun X."/>
            <person name="Sun Y."/>
            <person name="Guo X."/>
            <person name="Huan P."/>
            <person name="Dong B."/>
            <person name="Zhang L."/>
            <person name="Hu X."/>
            <person name="Sun X."/>
            <person name="Wang J."/>
            <person name="Zhao C."/>
            <person name="Wang Y."/>
            <person name="Wang D."/>
            <person name="Huang X."/>
            <person name="Wang R."/>
            <person name="Lv J."/>
            <person name="Li Y."/>
            <person name="Zhang Z."/>
            <person name="Liu B."/>
            <person name="Lu W."/>
            <person name="Hui Y."/>
            <person name="Liang J."/>
            <person name="Zhou Z."/>
            <person name="Hou R."/>
            <person name="Li X."/>
            <person name="Liu Y."/>
            <person name="Li H."/>
            <person name="Ning X."/>
            <person name="Lin Y."/>
            <person name="Zhao L."/>
            <person name="Xing Q."/>
            <person name="Dou J."/>
            <person name="Li Y."/>
            <person name="Mao J."/>
            <person name="Guo H."/>
            <person name="Dou H."/>
            <person name="Li T."/>
            <person name="Mu C."/>
            <person name="Jiang W."/>
            <person name="Fu Q."/>
            <person name="Fu X."/>
            <person name="Miao Y."/>
            <person name="Liu J."/>
            <person name="Yu Q."/>
            <person name="Li R."/>
            <person name="Liao H."/>
            <person name="Li X."/>
            <person name="Kong Y."/>
            <person name="Jiang Z."/>
            <person name="Chourrout D."/>
            <person name="Li R."/>
            <person name="Bao Z."/>
        </authorList>
    </citation>
    <scope>NUCLEOTIDE SEQUENCE [LARGE SCALE GENOMIC DNA]</scope>
    <source>
        <strain evidence="16 17">PY_sf001</strain>
    </source>
</reference>
<gene>
    <name evidence="16" type="ORF">KP79_PYT05496</name>
</gene>
<dbReference type="EMBL" id="NEDP02005473">
    <property type="protein sequence ID" value="OWF40346.1"/>
    <property type="molecule type" value="Genomic_DNA"/>
</dbReference>
<dbReference type="PRINTS" id="PR00196">
    <property type="entry name" value="ANNEXIN"/>
</dbReference>
<keyword evidence="5" id="KW-0597">Phosphoprotein</keyword>
<evidence type="ECO:0000256" key="4">
    <source>
        <dbReference type="ARBA" id="ARBA00011738"/>
    </source>
</evidence>
<dbReference type="FunFam" id="1.10.220.10:FF:000005">
    <property type="entry name" value="Annexin"/>
    <property type="match status" value="1"/>
</dbReference>
<evidence type="ECO:0000256" key="9">
    <source>
        <dbReference type="ARBA" id="ARBA00023216"/>
    </source>
</evidence>
<keyword evidence="8 14" id="KW-0106">Calcium</keyword>
<evidence type="ECO:0000256" key="3">
    <source>
        <dbReference type="ARBA" id="ARBA00007831"/>
    </source>
</evidence>
<dbReference type="GO" id="GO:0043657">
    <property type="term" value="C:host cell"/>
    <property type="evidence" value="ECO:0007669"/>
    <property type="project" value="UniProtKB-SubCell"/>
</dbReference>
<dbReference type="FunFam" id="1.10.220.10:FF:000002">
    <property type="entry name" value="Annexin"/>
    <property type="match status" value="1"/>
</dbReference>
<feature type="compositionally biased region" description="Acidic residues" evidence="15">
    <location>
        <begin position="79"/>
        <end position="100"/>
    </location>
</feature>
<evidence type="ECO:0000256" key="5">
    <source>
        <dbReference type="ARBA" id="ARBA00022553"/>
    </source>
</evidence>
<dbReference type="GO" id="GO:0005576">
    <property type="term" value="C:extracellular region"/>
    <property type="evidence" value="ECO:0007669"/>
    <property type="project" value="UniProtKB-SubCell"/>
</dbReference>
<dbReference type="AlphaFoldDB" id="A0A210PV56"/>
<comment type="subcellular location">
    <subcellularLocation>
        <location evidence="1">Host cell</location>
    </subcellularLocation>
    <subcellularLocation>
        <location evidence="2">Secreted</location>
        <location evidence="2">Extracellular exosome</location>
    </subcellularLocation>
    <subcellularLocation>
        <location evidence="13">Tegument</location>
    </subcellularLocation>
</comment>
<comment type="function">
    <text evidence="11">Calcium/phospholipid-binding protein which promotes membrane fusion and is involved in exocytosis.</text>
</comment>
<evidence type="ECO:0000256" key="14">
    <source>
        <dbReference type="RuleBase" id="RU003540"/>
    </source>
</evidence>
<dbReference type="FunFam" id="1.10.220.10:FF:000003">
    <property type="entry name" value="Annexin"/>
    <property type="match status" value="1"/>
</dbReference>
<dbReference type="PANTHER" id="PTHR10502:SF239">
    <property type="entry name" value="ANNEXIN A7"/>
    <property type="match status" value="1"/>
</dbReference>
<keyword evidence="10 14" id="KW-0111">Calcium/phospholipid-binding</keyword>
<dbReference type="Pfam" id="PF00191">
    <property type="entry name" value="Annexin"/>
    <property type="match status" value="4"/>
</dbReference>
<dbReference type="SMART" id="SM00335">
    <property type="entry name" value="ANX"/>
    <property type="match status" value="4"/>
</dbReference>
<dbReference type="Proteomes" id="UP000242188">
    <property type="component" value="Unassembled WGS sequence"/>
</dbReference>
<dbReference type="STRING" id="6573.A0A210PV56"/>
<feature type="region of interest" description="Disordered" evidence="15">
    <location>
        <begin position="79"/>
        <end position="108"/>
    </location>
</feature>
<evidence type="ECO:0000256" key="1">
    <source>
        <dbReference type="ARBA" id="ARBA00004340"/>
    </source>
</evidence>
<evidence type="ECO:0000256" key="11">
    <source>
        <dbReference type="ARBA" id="ARBA00037210"/>
    </source>
</evidence>
<dbReference type="InterPro" id="IPR001464">
    <property type="entry name" value="Annexin"/>
</dbReference>
<evidence type="ECO:0000256" key="6">
    <source>
        <dbReference type="ARBA" id="ARBA00022723"/>
    </source>
</evidence>
<protein>
    <recommendedName>
        <fullName evidence="14">Annexin</fullName>
    </recommendedName>
</protein>
<proteinExistence type="inferred from homology"/>
<evidence type="ECO:0000256" key="15">
    <source>
        <dbReference type="SAM" id="MobiDB-lite"/>
    </source>
</evidence>
<keyword evidence="9 14" id="KW-0041">Annexin</keyword>
<comment type="function">
    <text evidence="12">Involved in reproduction of the worm. Involved in host-parasite interaction. Delivered into the host cell by means of parasite exosomes. Binds to acidic phospholipid membranes in a calcium-dependent manner in vitro. Causes aggregation of liposomes in the presence of calcium, but not in its absence. Likely to promote membrane fusion. May provide structural integrity within the tegument.</text>
</comment>
<evidence type="ECO:0000256" key="13">
    <source>
        <dbReference type="ARBA" id="ARBA00060393"/>
    </source>
</evidence>
<dbReference type="GO" id="GO:0005634">
    <property type="term" value="C:nucleus"/>
    <property type="evidence" value="ECO:0007669"/>
    <property type="project" value="TreeGrafter"/>
</dbReference>
<dbReference type="FunFam" id="1.10.220.10:FF:000001">
    <property type="entry name" value="Annexin"/>
    <property type="match status" value="1"/>
</dbReference>
<dbReference type="GO" id="GO:0005737">
    <property type="term" value="C:cytoplasm"/>
    <property type="evidence" value="ECO:0007669"/>
    <property type="project" value="TreeGrafter"/>
</dbReference>
<dbReference type="PROSITE" id="PS00223">
    <property type="entry name" value="ANNEXIN_1"/>
    <property type="match status" value="2"/>
</dbReference>
<organism evidence="16 17">
    <name type="scientific">Mizuhopecten yessoensis</name>
    <name type="common">Japanese scallop</name>
    <name type="synonym">Patinopecten yessoensis</name>
    <dbReference type="NCBI Taxonomy" id="6573"/>
    <lineage>
        <taxon>Eukaryota</taxon>
        <taxon>Metazoa</taxon>
        <taxon>Spiralia</taxon>
        <taxon>Lophotrochozoa</taxon>
        <taxon>Mollusca</taxon>
        <taxon>Bivalvia</taxon>
        <taxon>Autobranchia</taxon>
        <taxon>Pteriomorphia</taxon>
        <taxon>Pectinida</taxon>
        <taxon>Pectinoidea</taxon>
        <taxon>Pectinidae</taxon>
        <taxon>Mizuhopecten</taxon>
    </lineage>
</organism>
<dbReference type="SUPFAM" id="SSF47874">
    <property type="entry name" value="Annexin"/>
    <property type="match status" value="1"/>
</dbReference>
<evidence type="ECO:0000313" key="17">
    <source>
        <dbReference type="Proteomes" id="UP000242188"/>
    </source>
</evidence>
<dbReference type="Gene3D" id="1.10.220.10">
    <property type="entry name" value="Annexin"/>
    <property type="match status" value="4"/>
</dbReference>